<dbReference type="Pfam" id="PF04397">
    <property type="entry name" value="LytTR"/>
    <property type="match status" value="1"/>
</dbReference>
<dbReference type="Proteomes" id="UP000199514">
    <property type="component" value="Unassembled WGS sequence"/>
</dbReference>
<keyword evidence="4" id="KW-0238">DNA-binding</keyword>
<dbReference type="InterPro" id="IPR011006">
    <property type="entry name" value="CheY-like_superfamily"/>
</dbReference>
<dbReference type="SMART" id="SM00850">
    <property type="entry name" value="LytTR"/>
    <property type="match status" value="1"/>
</dbReference>
<evidence type="ECO:0000313" key="9">
    <source>
        <dbReference type="EMBL" id="SFC55582.1"/>
    </source>
</evidence>
<name>A0A1I1K5S2_9BACT</name>
<dbReference type="PROSITE" id="PS50930">
    <property type="entry name" value="HTH_LYTTR"/>
    <property type="match status" value="1"/>
</dbReference>
<dbReference type="OrthoDB" id="1646880at2"/>
<dbReference type="InterPro" id="IPR007492">
    <property type="entry name" value="LytTR_DNA-bd_dom"/>
</dbReference>
<evidence type="ECO:0000256" key="3">
    <source>
        <dbReference type="ARBA" id="ARBA00023015"/>
    </source>
</evidence>
<keyword evidence="2" id="KW-0902">Two-component regulatory system</keyword>
<dbReference type="PANTHER" id="PTHR48111">
    <property type="entry name" value="REGULATOR OF RPOS"/>
    <property type="match status" value="1"/>
</dbReference>
<keyword evidence="3" id="KW-0805">Transcription regulation</keyword>
<dbReference type="GO" id="GO:0000156">
    <property type="term" value="F:phosphorelay response regulator activity"/>
    <property type="evidence" value="ECO:0007669"/>
    <property type="project" value="TreeGrafter"/>
</dbReference>
<evidence type="ECO:0000256" key="6">
    <source>
        <dbReference type="PROSITE-ProRule" id="PRU00169"/>
    </source>
</evidence>
<organism evidence="9 10">
    <name type="scientific">Flexibacter flexilis DSM 6793</name>
    <dbReference type="NCBI Taxonomy" id="927664"/>
    <lineage>
        <taxon>Bacteria</taxon>
        <taxon>Pseudomonadati</taxon>
        <taxon>Bacteroidota</taxon>
        <taxon>Cytophagia</taxon>
        <taxon>Cytophagales</taxon>
        <taxon>Flexibacteraceae</taxon>
        <taxon>Flexibacter</taxon>
    </lineage>
</organism>
<dbReference type="GO" id="GO:0005829">
    <property type="term" value="C:cytosol"/>
    <property type="evidence" value="ECO:0007669"/>
    <property type="project" value="TreeGrafter"/>
</dbReference>
<dbReference type="Gene3D" id="3.40.50.2300">
    <property type="match status" value="1"/>
</dbReference>
<dbReference type="EMBL" id="FOLE01000006">
    <property type="protein sequence ID" value="SFC55582.1"/>
    <property type="molecule type" value="Genomic_DNA"/>
</dbReference>
<dbReference type="STRING" id="927664.SAMN05421780_106240"/>
<dbReference type="GO" id="GO:0000976">
    <property type="term" value="F:transcription cis-regulatory region binding"/>
    <property type="evidence" value="ECO:0007669"/>
    <property type="project" value="TreeGrafter"/>
</dbReference>
<evidence type="ECO:0000259" key="8">
    <source>
        <dbReference type="PROSITE" id="PS50930"/>
    </source>
</evidence>
<dbReference type="GO" id="GO:0006355">
    <property type="term" value="P:regulation of DNA-templated transcription"/>
    <property type="evidence" value="ECO:0007669"/>
    <property type="project" value="TreeGrafter"/>
</dbReference>
<evidence type="ECO:0000259" key="7">
    <source>
        <dbReference type="PROSITE" id="PS50110"/>
    </source>
</evidence>
<dbReference type="SUPFAM" id="SSF52172">
    <property type="entry name" value="CheY-like"/>
    <property type="match status" value="1"/>
</dbReference>
<keyword evidence="5" id="KW-0804">Transcription</keyword>
<evidence type="ECO:0000256" key="4">
    <source>
        <dbReference type="ARBA" id="ARBA00023125"/>
    </source>
</evidence>
<protein>
    <submittedName>
        <fullName evidence="9">Two-component system, LytT family, response regulator</fullName>
    </submittedName>
</protein>
<evidence type="ECO:0000256" key="5">
    <source>
        <dbReference type="ARBA" id="ARBA00023163"/>
    </source>
</evidence>
<gene>
    <name evidence="9" type="ORF">SAMN05421780_106240</name>
</gene>
<keyword evidence="10" id="KW-1185">Reference proteome</keyword>
<dbReference type="SMART" id="SM00448">
    <property type="entry name" value="REC"/>
    <property type="match status" value="1"/>
</dbReference>
<keyword evidence="1 6" id="KW-0597">Phosphoprotein</keyword>
<dbReference type="PANTHER" id="PTHR48111:SF1">
    <property type="entry name" value="TWO-COMPONENT RESPONSE REGULATOR ORR33"/>
    <property type="match status" value="1"/>
</dbReference>
<proteinExistence type="predicted"/>
<dbReference type="InterPro" id="IPR001789">
    <property type="entry name" value="Sig_transdc_resp-reg_receiver"/>
</dbReference>
<dbReference type="AlphaFoldDB" id="A0A1I1K5S2"/>
<feature type="domain" description="Response regulatory" evidence="7">
    <location>
        <begin position="3"/>
        <end position="118"/>
    </location>
</feature>
<reference evidence="9 10" key="1">
    <citation type="submission" date="2016-10" db="EMBL/GenBank/DDBJ databases">
        <authorList>
            <person name="de Groot N.N."/>
        </authorList>
    </citation>
    <scope>NUCLEOTIDE SEQUENCE [LARGE SCALE GENOMIC DNA]</scope>
    <source>
        <strain evidence="9 10">DSM 6793</strain>
    </source>
</reference>
<dbReference type="InterPro" id="IPR039420">
    <property type="entry name" value="WalR-like"/>
</dbReference>
<feature type="modified residue" description="4-aspartylphosphate" evidence="6">
    <location>
        <position position="55"/>
    </location>
</feature>
<dbReference type="Gene3D" id="2.40.50.1020">
    <property type="entry name" value="LytTr DNA-binding domain"/>
    <property type="match status" value="1"/>
</dbReference>
<sequence length="252" mass="28805">MLKILLIDDEPNVMKAVAGLLREFHPEHTIVAQCHTVPEAVIAIKQHHPHLVISDIEMPQYPGFELFQFFLPEEVNFSTVFLTGYSEYSLKAFEVGAIDYLLKPLQPDELARALKRAEKRFLGDTQQQNGKLYKQLTEENLMFSQWDKISLPMSEGIRLIKIDEIVVITADRSYSVINMISGEKILISKSLSYFDKLEQKPNFLRVHRSYTVNLQYVRTYSKTGNGVLELSTGERVPIGSEKKAQVETMLGI</sequence>
<accession>A0A1I1K5S2</accession>
<evidence type="ECO:0000256" key="2">
    <source>
        <dbReference type="ARBA" id="ARBA00023012"/>
    </source>
</evidence>
<evidence type="ECO:0000313" key="10">
    <source>
        <dbReference type="Proteomes" id="UP000199514"/>
    </source>
</evidence>
<feature type="domain" description="HTH LytTR-type" evidence="8">
    <location>
        <begin position="149"/>
        <end position="252"/>
    </location>
</feature>
<dbReference type="GO" id="GO:0032993">
    <property type="term" value="C:protein-DNA complex"/>
    <property type="evidence" value="ECO:0007669"/>
    <property type="project" value="TreeGrafter"/>
</dbReference>
<evidence type="ECO:0000256" key="1">
    <source>
        <dbReference type="ARBA" id="ARBA00022553"/>
    </source>
</evidence>
<dbReference type="RefSeq" id="WP_091512814.1">
    <property type="nucleotide sequence ID" value="NZ_FOLE01000006.1"/>
</dbReference>
<dbReference type="PROSITE" id="PS50110">
    <property type="entry name" value="RESPONSE_REGULATORY"/>
    <property type="match status" value="1"/>
</dbReference>
<dbReference type="Pfam" id="PF00072">
    <property type="entry name" value="Response_reg"/>
    <property type="match status" value="1"/>
</dbReference>